<keyword evidence="10 17" id="KW-0472">Membrane</keyword>
<keyword evidence="2" id="KW-0813">Transport</keyword>
<dbReference type="GO" id="GO:0005886">
    <property type="term" value="C:plasma membrane"/>
    <property type="evidence" value="ECO:0007669"/>
    <property type="project" value="UniProtKB-SubCell"/>
</dbReference>
<evidence type="ECO:0000256" key="16">
    <source>
        <dbReference type="PROSITE-ProRule" id="PRU00421"/>
    </source>
</evidence>
<feature type="active site" description="Phosphocysteine intermediate; for EIIB activity" evidence="16">
    <location>
        <position position="26"/>
    </location>
</feature>
<evidence type="ECO:0000256" key="5">
    <source>
        <dbReference type="ARBA" id="ARBA00022679"/>
    </source>
</evidence>
<reference evidence="21 22" key="1">
    <citation type="submission" date="2020-02" db="EMBL/GenBank/DDBJ databases">
        <title>Complete Genome Sequence of Lactobacillus sp. NFFJ11 Isolated from animal feed.</title>
        <authorList>
            <person name="Jung J.Y."/>
        </authorList>
    </citation>
    <scope>NUCLEOTIDE SEQUENCE [LARGE SCALE GENOMIC DNA]</scope>
    <source>
        <strain evidence="21 22">NFFJ11</strain>
    </source>
</reference>
<dbReference type="EC" id="2.7.1.211" evidence="11"/>
<dbReference type="FunFam" id="2.70.70.10:FF:000001">
    <property type="entry name" value="PTS system glucose-specific IIA component"/>
    <property type="match status" value="1"/>
</dbReference>
<evidence type="ECO:0000256" key="12">
    <source>
        <dbReference type="ARBA" id="ARBA00045139"/>
    </source>
</evidence>
<organism evidence="21 22">
    <name type="scientific">Companilactobacillus pabuli</name>
    <dbReference type="NCBI Taxonomy" id="2714036"/>
    <lineage>
        <taxon>Bacteria</taxon>
        <taxon>Bacillati</taxon>
        <taxon>Bacillota</taxon>
        <taxon>Bacilli</taxon>
        <taxon>Lactobacillales</taxon>
        <taxon>Lactobacillaceae</taxon>
        <taxon>Companilactobacillus</taxon>
    </lineage>
</organism>
<evidence type="ECO:0000256" key="7">
    <source>
        <dbReference type="ARBA" id="ARBA00022692"/>
    </source>
</evidence>
<dbReference type="Gene3D" id="2.70.70.10">
    <property type="entry name" value="Glucose Permease (Domain IIA)"/>
    <property type="match status" value="1"/>
</dbReference>
<comment type="catalytic activity">
    <reaction evidence="13">
        <text>N(pros)-phospho-L-histidyl-[protein](out) + sucrose = sucrose 6(G)-phosphate(in) + L-histidyl-[protein]</text>
        <dbReference type="Rhea" id="RHEA:49236"/>
        <dbReference type="Rhea" id="RHEA-COMP:9745"/>
        <dbReference type="Rhea" id="RHEA-COMP:9746"/>
        <dbReference type="ChEBI" id="CHEBI:17992"/>
        <dbReference type="ChEBI" id="CHEBI:29979"/>
        <dbReference type="ChEBI" id="CHEBI:64837"/>
        <dbReference type="ChEBI" id="CHEBI:91002"/>
        <dbReference type="EC" id="2.7.1.211"/>
    </reaction>
</comment>
<evidence type="ECO:0000313" key="21">
    <source>
        <dbReference type="EMBL" id="QMT83906.1"/>
    </source>
</evidence>
<dbReference type="NCBIfam" id="TIGR01995">
    <property type="entry name" value="PTS-II-ABC-beta"/>
    <property type="match status" value="1"/>
</dbReference>
<feature type="transmembrane region" description="Helical" evidence="17">
    <location>
        <begin position="322"/>
        <end position="343"/>
    </location>
</feature>
<keyword evidence="8" id="KW-0418">Kinase</keyword>
<evidence type="ECO:0000256" key="8">
    <source>
        <dbReference type="ARBA" id="ARBA00022777"/>
    </source>
</evidence>
<proteinExistence type="predicted"/>
<feature type="transmembrane region" description="Helical" evidence="17">
    <location>
        <begin position="214"/>
        <end position="231"/>
    </location>
</feature>
<dbReference type="SUPFAM" id="SSF55604">
    <property type="entry name" value="Glucose permease domain IIB"/>
    <property type="match status" value="1"/>
</dbReference>
<dbReference type="InterPro" id="IPR013013">
    <property type="entry name" value="PTS_EIIC_1"/>
</dbReference>
<dbReference type="SUPFAM" id="SSF51261">
    <property type="entry name" value="Duplicated hybrid motif"/>
    <property type="match status" value="1"/>
</dbReference>
<evidence type="ECO:0000256" key="15">
    <source>
        <dbReference type="ARBA" id="ARBA00081008"/>
    </source>
</evidence>
<dbReference type="EMBL" id="CP049366">
    <property type="protein sequence ID" value="QMT83906.1"/>
    <property type="molecule type" value="Genomic_DNA"/>
</dbReference>
<keyword evidence="7 17" id="KW-0812">Transmembrane</keyword>
<keyword evidence="5" id="KW-0808">Transferase</keyword>
<dbReference type="Proteomes" id="UP000514410">
    <property type="component" value="Chromosome"/>
</dbReference>
<evidence type="ECO:0000256" key="11">
    <source>
        <dbReference type="ARBA" id="ARBA00044053"/>
    </source>
</evidence>
<dbReference type="PROSITE" id="PS51093">
    <property type="entry name" value="PTS_EIIA_TYPE_1"/>
    <property type="match status" value="1"/>
</dbReference>
<dbReference type="InterPro" id="IPR018113">
    <property type="entry name" value="PTrfase_EIIB_Cys"/>
</dbReference>
<evidence type="ECO:0000259" key="19">
    <source>
        <dbReference type="PROSITE" id="PS51098"/>
    </source>
</evidence>
<evidence type="ECO:0000256" key="4">
    <source>
        <dbReference type="ARBA" id="ARBA00022597"/>
    </source>
</evidence>
<evidence type="ECO:0000256" key="6">
    <source>
        <dbReference type="ARBA" id="ARBA00022683"/>
    </source>
</evidence>
<feature type="transmembrane region" description="Helical" evidence="17">
    <location>
        <begin position="243"/>
        <end position="269"/>
    </location>
</feature>
<feature type="transmembrane region" description="Helical" evidence="17">
    <location>
        <begin position="426"/>
        <end position="448"/>
    </location>
</feature>
<dbReference type="Pfam" id="PF00367">
    <property type="entry name" value="PTS_EIIB"/>
    <property type="match status" value="1"/>
</dbReference>
<comment type="subcellular location">
    <subcellularLocation>
        <location evidence="1">Cell membrane</location>
        <topology evidence="1">Multi-pass membrane protein</topology>
    </subcellularLocation>
</comment>
<dbReference type="GO" id="GO:0015771">
    <property type="term" value="P:trehalose transport"/>
    <property type="evidence" value="ECO:0007669"/>
    <property type="project" value="TreeGrafter"/>
</dbReference>
<dbReference type="Gene3D" id="3.30.1360.60">
    <property type="entry name" value="Glucose permease domain IIB"/>
    <property type="match status" value="1"/>
</dbReference>
<feature type="transmembrane region" description="Helical" evidence="17">
    <location>
        <begin position="281"/>
        <end position="302"/>
    </location>
</feature>
<dbReference type="NCBIfam" id="TIGR00830">
    <property type="entry name" value="PTBA"/>
    <property type="match status" value="1"/>
</dbReference>
<comment type="function">
    <text evidence="12">The phosphoenolpyruvate-dependent sugar phosphotransferase system (sugar PTS), a major carbohydrate active transport system, catalyzes the phosphorylation of incoming sugar substrates concomitantly with their translocation across the cell membrane. This system is involved in sucrose transport.</text>
</comment>
<dbReference type="GO" id="GO:0009401">
    <property type="term" value="P:phosphoenolpyruvate-dependent sugar phosphotransferase system"/>
    <property type="evidence" value="ECO:0007669"/>
    <property type="project" value="UniProtKB-KW"/>
</dbReference>
<dbReference type="GO" id="GO:0016301">
    <property type="term" value="F:kinase activity"/>
    <property type="evidence" value="ECO:0007669"/>
    <property type="project" value="UniProtKB-KW"/>
</dbReference>
<feature type="domain" description="PTS EIIA type-1" evidence="18">
    <location>
        <begin position="482"/>
        <end position="586"/>
    </location>
</feature>
<keyword evidence="9 17" id="KW-1133">Transmembrane helix</keyword>
<dbReference type="PROSITE" id="PS51103">
    <property type="entry name" value="PTS_EIIC_TYPE_1"/>
    <property type="match status" value="1"/>
</dbReference>
<dbReference type="InterPro" id="IPR011055">
    <property type="entry name" value="Dup_hybrid_motif"/>
</dbReference>
<dbReference type="PROSITE" id="PS01035">
    <property type="entry name" value="PTS_EIIB_TYPE_1_CYS"/>
    <property type="match status" value="1"/>
</dbReference>
<keyword evidence="22" id="KW-1185">Reference proteome</keyword>
<feature type="transmembrane region" description="Helical" evidence="17">
    <location>
        <begin position="355"/>
        <end position="376"/>
    </location>
</feature>
<evidence type="ECO:0000259" key="18">
    <source>
        <dbReference type="PROSITE" id="PS51093"/>
    </source>
</evidence>
<protein>
    <recommendedName>
        <fullName evidence="14">PTS system sucrose-specific EIIBCA component</fullName>
        <ecNumber evidence="11">2.7.1.211</ecNumber>
    </recommendedName>
    <alternativeName>
        <fullName evidence="15">EIIBCA-Scr</fullName>
    </alternativeName>
</protein>
<dbReference type="Pfam" id="PF00358">
    <property type="entry name" value="PTS_EIIA_1"/>
    <property type="match status" value="1"/>
</dbReference>
<evidence type="ECO:0000256" key="10">
    <source>
        <dbReference type="ARBA" id="ARBA00023136"/>
    </source>
</evidence>
<dbReference type="GO" id="GO:0008982">
    <property type="term" value="F:protein-N(PI)-phosphohistidine-sugar phosphotransferase activity"/>
    <property type="evidence" value="ECO:0007669"/>
    <property type="project" value="InterPro"/>
</dbReference>
<dbReference type="KEGG" id="cpab:G6534_04395"/>
<dbReference type="CDD" id="cd00212">
    <property type="entry name" value="PTS_IIB_glc"/>
    <property type="match status" value="1"/>
</dbReference>
<dbReference type="PROSITE" id="PS00371">
    <property type="entry name" value="PTS_EIIA_TYPE_1_HIS"/>
    <property type="match status" value="1"/>
</dbReference>
<evidence type="ECO:0000256" key="1">
    <source>
        <dbReference type="ARBA" id="ARBA00004651"/>
    </source>
</evidence>
<evidence type="ECO:0000256" key="2">
    <source>
        <dbReference type="ARBA" id="ARBA00022448"/>
    </source>
</evidence>
<feature type="transmembrane region" description="Helical" evidence="17">
    <location>
        <begin position="144"/>
        <end position="163"/>
    </location>
</feature>
<evidence type="ECO:0000256" key="9">
    <source>
        <dbReference type="ARBA" id="ARBA00022989"/>
    </source>
</evidence>
<dbReference type="Pfam" id="PF02378">
    <property type="entry name" value="PTS_EIIC"/>
    <property type="match status" value="1"/>
</dbReference>
<name>A0A7L7KX68_9LACO</name>
<feature type="domain" description="PTS EIIC type-1" evidence="20">
    <location>
        <begin position="107"/>
        <end position="459"/>
    </location>
</feature>
<keyword evidence="4" id="KW-0762">Sugar transport</keyword>
<evidence type="ECO:0000256" key="17">
    <source>
        <dbReference type="SAM" id="Phobius"/>
    </source>
</evidence>
<sequence length="616" mass="66129">MDYKKSADKILKDVGGTKNVDYVTHCMTRLRFGLKDESKAKGKEIEKIDGVKGVMSQSGQYQVIIGSDVTNVFAALPDSIKDGDSVESESKPKEKLTPKVIFKNILDYLSSSITAALGVIIGSGMIKLLLVILDLIGVHHNSTYNLLTILGDTGFYFLPLVLAYTAAKKLKTDPVLSIVVSAFLIHPNLISMLAKGNVTFLKVPVYSTTYASSIIPPLLATWILSLIIPLVDKFTPNWSKTILNPMLSLLITVPIVLVIFAPIGAIIGQGLSIITTTMTNYVPWLTMGIVAAFLPLLVIAGLHHAFDPIYLSSFAKVGYDPLFLPMMLAMNFSITAAVLVVGIKSKDSKKESLAYSSAVSAGLAGITEPGLFGVLLKNKKALRSAMLGSGVGGVLVGLLHLKIFAAVSPGVIAMVSFVSKKYPANIIYALIVAVVSFIAAFIFTWLAYKEETEDNGNSIKLNNHSVLAPIEGKVIPLEQVKDATFADKLLGDGIAIEPSEGKVYSPVDGTVQVMYKTGHAIGLLSDSGDEILIHIGLDTVKLEGKGFEKIAKQGEHVKAGQLLLKFDMPFIQKQGYDLTTPIVVTNLDSTGKKIVENNKSQEIGSSMPIFDIQGGN</sequence>
<dbReference type="InterPro" id="IPR036878">
    <property type="entry name" value="Glu_permease_IIB"/>
</dbReference>
<feature type="domain" description="PTS EIIB type-1" evidence="19">
    <location>
        <begin position="4"/>
        <end position="86"/>
    </location>
</feature>
<evidence type="ECO:0000259" key="20">
    <source>
        <dbReference type="PROSITE" id="PS51103"/>
    </source>
</evidence>
<keyword evidence="3" id="KW-1003">Cell membrane</keyword>
<evidence type="ECO:0000256" key="13">
    <source>
        <dbReference type="ARBA" id="ARBA00048931"/>
    </source>
</evidence>
<accession>A0A7L7KX68</accession>
<dbReference type="PANTHER" id="PTHR30175:SF1">
    <property type="entry name" value="PTS SYSTEM ARBUTIN-, CELLOBIOSE-, AND SALICIN-SPECIFIC EIIBC COMPONENT-RELATED"/>
    <property type="match status" value="1"/>
</dbReference>
<dbReference type="InterPro" id="IPR003352">
    <property type="entry name" value="PTS_EIIC"/>
</dbReference>
<keyword evidence="6" id="KW-0598">Phosphotransferase system</keyword>
<evidence type="ECO:0000313" key="22">
    <source>
        <dbReference type="Proteomes" id="UP000514410"/>
    </source>
</evidence>
<dbReference type="PROSITE" id="PS51098">
    <property type="entry name" value="PTS_EIIB_TYPE_1"/>
    <property type="match status" value="1"/>
</dbReference>
<dbReference type="InterPro" id="IPR050558">
    <property type="entry name" value="PTS_Sugar-Specific_Components"/>
</dbReference>
<dbReference type="GO" id="GO:0090589">
    <property type="term" value="F:protein-phosphocysteine-trehalose phosphotransferase system transporter activity"/>
    <property type="evidence" value="ECO:0007669"/>
    <property type="project" value="TreeGrafter"/>
</dbReference>
<dbReference type="PANTHER" id="PTHR30175">
    <property type="entry name" value="PHOSPHOTRANSFERASE SYSTEM TRANSPORT PROTEIN"/>
    <property type="match status" value="1"/>
</dbReference>
<dbReference type="InterPro" id="IPR001127">
    <property type="entry name" value="PTS_EIIA_1_perm"/>
</dbReference>
<feature type="transmembrane region" description="Helical" evidence="17">
    <location>
        <begin position="105"/>
        <end position="132"/>
    </location>
</feature>
<dbReference type="RefSeq" id="WP_182083175.1">
    <property type="nucleotide sequence ID" value="NZ_CP049366.1"/>
</dbReference>
<dbReference type="InterPro" id="IPR001996">
    <property type="entry name" value="PTS_IIB_1"/>
</dbReference>
<dbReference type="InterPro" id="IPR011297">
    <property type="entry name" value="PTS_IIABC_b_glu"/>
</dbReference>
<dbReference type="AlphaFoldDB" id="A0A7L7KX68"/>
<evidence type="ECO:0000256" key="3">
    <source>
        <dbReference type="ARBA" id="ARBA00022475"/>
    </source>
</evidence>
<feature type="transmembrane region" description="Helical" evidence="17">
    <location>
        <begin position="388"/>
        <end position="414"/>
    </location>
</feature>
<evidence type="ECO:0000256" key="14">
    <source>
        <dbReference type="ARBA" id="ARBA00074554"/>
    </source>
</evidence>
<gene>
    <name evidence="21" type="ORF">G6534_04395</name>
</gene>
<dbReference type="FunFam" id="3.30.1360.60:FF:000001">
    <property type="entry name" value="PTS system glucose-specific IIBC component PtsG"/>
    <property type="match status" value="1"/>
</dbReference>